<organism evidence="4">
    <name type="scientific">Mesobuthus gibbosus</name>
    <name type="common">Mediterranean checkered scorpion</name>
    <name type="synonym">Buthus gibbosus</name>
    <dbReference type="NCBI Taxonomy" id="123226"/>
    <lineage>
        <taxon>Eukaryota</taxon>
        <taxon>Metazoa</taxon>
        <taxon>Ecdysozoa</taxon>
        <taxon>Arthropoda</taxon>
        <taxon>Chelicerata</taxon>
        <taxon>Arachnida</taxon>
        <taxon>Scorpiones</taxon>
        <taxon>Buthida</taxon>
        <taxon>Buthoidea</taxon>
        <taxon>Buthidae</taxon>
        <taxon>Mesobuthus</taxon>
    </lineage>
</organism>
<evidence type="ECO:0000313" key="4">
    <source>
        <dbReference type="EMBL" id="AHZ63116.1"/>
    </source>
</evidence>
<feature type="chain" id="PRO_5001579830" evidence="3">
    <location>
        <begin position="24"/>
        <end position="68"/>
    </location>
</feature>
<dbReference type="InterPro" id="IPR036574">
    <property type="entry name" value="Scorpion_toxin-like_sf"/>
</dbReference>
<proteinExistence type="evidence at transcript level"/>
<dbReference type="AlphaFoldDB" id="A0A059U8Z4"/>
<keyword evidence="3" id="KW-0732">Signal</keyword>
<sequence>WDTCWHPLYKMKVVFIIMLLVLACCINENLVDARCPFSSSRCVLHCRDNGFGSGKCKWFKCRCLKKKK</sequence>
<evidence type="ECO:0000256" key="2">
    <source>
        <dbReference type="ARBA" id="ARBA00022525"/>
    </source>
</evidence>
<dbReference type="GO" id="GO:0005576">
    <property type="term" value="C:extracellular region"/>
    <property type="evidence" value="ECO:0007669"/>
    <property type="project" value="UniProtKB-SubCell"/>
</dbReference>
<accession>A0A059U8Z4</accession>
<reference evidence="4" key="1">
    <citation type="journal article" date="2014" name="BMC Genomics">
        <title>The Mediterranean scorpion Mesobuthus gibbosus (Scorpiones, Buthidae): transcriptome analysis and organization of the genome encoding chlorotoxin-like peptides.</title>
        <authorList>
            <person name="Diego-Garcia E."/>
            <person name="Caliskan F."/>
            <person name="Tytgat J."/>
        </authorList>
    </citation>
    <scope>NUCLEOTIDE SEQUENCE</scope>
</reference>
<keyword evidence="2" id="KW-0964">Secreted</keyword>
<dbReference type="EMBL" id="KF770807">
    <property type="protein sequence ID" value="AHZ63116.1"/>
    <property type="molecule type" value="mRNA"/>
</dbReference>
<protein>
    <submittedName>
        <fullName evidence="4">Defensin-like protein</fullName>
    </submittedName>
</protein>
<dbReference type="SUPFAM" id="SSF57095">
    <property type="entry name" value="Scorpion toxin-like"/>
    <property type="match status" value="1"/>
</dbReference>
<evidence type="ECO:0000256" key="3">
    <source>
        <dbReference type="SAM" id="SignalP"/>
    </source>
</evidence>
<comment type="subcellular location">
    <subcellularLocation>
        <location evidence="1">Secreted</location>
    </subcellularLocation>
</comment>
<feature type="signal peptide" evidence="3">
    <location>
        <begin position="1"/>
        <end position="23"/>
    </location>
</feature>
<feature type="non-terminal residue" evidence="4">
    <location>
        <position position="1"/>
    </location>
</feature>
<name>A0A059U8Z4_MESGB</name>
<evidence type="ECO:0000256" key="1">
    <source>
        <dbReference type="ARBA" id="ARBA00004613"/>
    </source>
</evidence>